<dbReference type="Proteomes" id="UP001139493">
    <property type="component" value="Unassembled WGS sequence"/>
</dbReference>
<comment type="caution">
    <text evidence="1">The sequence shown here is derived from an EMBL/GenBank/DDBJ whole genome shotgun (WGS) entry which is preliminary data.</text>
</comment>
<reference evidence="1" key="1">
    <citation type="submission" date="2022-06" db="EMBL/GenBank/DDBJ databases">
        <title>Genomic Encyclopedia of Archaeal and Bacterial Type Strains, Phase II (KMG-II): from individual species to whole genera.</title>
        <authorList>
            <person name="Goeker M."/>
        </authorList>
    </citation>
    <scope>NUCLEOTIDE SEQUENCE</scope>
    <source>
        <strain evidence="1">DSM 26652</strain>
    </source>
</reference>
<name>A0A9X2G9D7_9MICO</name>
<sequence length="193" mass="20639">MSEPAPEVTTPFVSLDALVEWMRAGQLTNEQKRALQECLDAALEWTTDKVGPLEDVARTYEVWPSGRSLVLPDTHLVAVTEVRDPDGNLVEVPARRINRLAGVIEVAARGRIITGTWTVVAQARSHGSSVRLAVKIIASHLFDTQRGRATNVATAGLMGGATPVGDPSGVPKGFAIPSRAAELLKPFLRPGGM</sequence>
<organism evidence="1 2">
    <name type="scientific">Promicromonospora thailandica</name>
    <dbReference type="NCBI Taxonomy" id="765201"/>
    <lineage>
        <taxon>Bacteria</taxon>
        <taxon>Bacillati</taxon>
        <taxon>Actinomycetota</taxon>
        <taxon>Actinomycetes</taxon>
        <taxon>Micrococcales</taxon>
        <taxon>Promicromonosporaceae</taxon>
        <taxon>Promicromonospora</taxon>
    </lineage>
</organism>
<keyword evidence="2" id="KW-1185">Reference proteome</keyword>
<proteinExistence type="predicted"/>
<evidence type="ECO:0000313" key="1">
    <source>
        <dbReference type="EMBL" id="MCP2265569.1"/>
    </source>
</evidence>
<evidence type="ECO:0008006" key="3">
    <source>
        <dbReference type="Google" id="ProtNLM"/>
    </source>
</evidence>
<dbReference type="EMBL" id="JAMTCS010000008">
    <property type="protein sequence ID" value="MCP2265569.1"/>
    <property type="molecule type" value="Genomic_DNA"/>
</dbReference>
<dbReference type="RefSeq" id="WP_253836789.1">
    <property type="nucleotide sequence ID" value="NZ_JAMTCS010000008.1"/>
</dbReference>
<evidence type="ECO:0000313" key="2">
    <source>
        <dbReference type="Proteomes" id="UP001139493"/>
    </source>
</evidence>
<protein>
    <recommendedName>
        <fullName evidence="3">Phage gp6-like head-tail connector protein</fullName>
    </recommendedName>
</protein>
<gene>
    <name evidence="1" type="ORF">APR03_002925</name>
</gene>
<dbReference type="AlphaFoldDB" id="A0A9X2G9D7"/>
<accession>A0A9X2G9D7</accession>